<evidence type="ECO:0000256" key="8">
    <source>
        <dbReference type="ARBA" id="ARBA00023010"/>
    </source>
</evidence>
<evidence type="ECO:0000313" key="11">
    <source>
        <dbReference type="EMBL" id="AEE96120.1"/>
    </source>
</evidence>
<dbReference type="NCBIfam" id="TIGR00739">
    <property type="entry name" value="yajC"/>
    <property type="match status" value="1"/>
</dbReference>
<keyword evidence="7 10" id="KW-1133">Transmembrane helix</keyword>
<dbReference type="GO" id="GO:0015031">
    <property type="term" value="P:protein transport"/>
    <property type="evidence" value="ECO:0007669"/>
    <property type="project" value="UniProtKB-KW"/>
</dbReference>
<comment type="similarity">
    <text evidence="2">Belongs to the YajC family.</text>
</comment>
<evidence type="ECO:0000256" key="7">
    <source>
        <dbReference type="ARBA" id="ARBA00022989"/>
    </source>
</evidence>
<dbReference type="STRING" id="697281.Mahau_0922"/>
<dbReference type="eggNOG" id="COG1862">
    <property type="taxonomic scope" value="Bacteria"/>
</dbReference>
<dbReference type="Proteomes" id="UP000008457">
    <property type="component" value="Chromosome"/>
</dbReference>
<proteinExistence type="inferred from homology"/>
<keyword evidence="6" id="KW-0653">Protein transport</keyword>
<organism evidence="11 12">
    <name type="scientific">Mahella australiensis (strain DSM 15567 / CIP 107919 / 50-1 BON)</name>
    <dbReference type="NCBI Taxonomy" id="697281"/>
    <lineage>
        <taxon>Bacteria</taxon>
        <taxon>Bacillati</taxon>
        <taxon>Bacillota</taxon>
        <taxon>Clostridia</taxon>
        <taxon>Thermoanaerobacterales</taxon>
        <taxon>Thermoanaerobacterales Family IV. Incertae Sedis</taxon>
        <taxon>Mahella</taxon>
    </lineage>
</organism>
<reference evidence="12" key="1">
    <citation type="submission" date="2010-11" db="EMBL/GenBank/DDBJ databases">
        <title>The complete genome of Mahella australiensis DSM 15567.</title>
        <authorList>
            <consortium name="US DOE Joint Genome Institute (JGI-PGF)"/>
            <person name="Lucas S."/>
            <person name="Copeland A."/>
            <person name="Lapidus A."/>
            <person name="Bruce D."/>
            <person name="Goodwin L."/>
            <person name="Pitluck S."/>
            <person name="Kyrpides N."/>
            <person name="Mavromatis K."/>
            <person name="Pagani I."/>
            <person name="Ivanova N."/>
            <person name="Teshima H."/>
            <person name="Brettin T."/>
            <person name="Detter J.C."/>
            <person name="Han C."/>
            <person name="Tapia R."/>
            <person name="Land M."/>
            <person name="Hauser L."/>
            <person name="Markowitz V."/>
            <person name="Cheng J.-F."/>
            <person name="Hugenholtz P."/>
            <person name="Woyke T."/>
            <person name="Wu D."/>
            <person name="Spring S."/>
            <person name="Pukall R."/>
            <person name="Steenblock K."/>
            <person name="Schneider S."/>
            <person name="Klenk H.-P."/>
            <person name="Eisen J.A."/>
        </authorList>
    </citation>
    <scope>NUCLEOTIDE SEQUENCE [LARGE SCALE GENOMIC DNA]</scope>
    <source>
        <strain evidence="12">DSM 15567 / CIP 107919 / 50-1 BON</strain>
    </source>
</reference>
<dbReference type="HOGENOM" id="CLU_116157_5_0_9"/>
<evidence type="ECO:0000256" key="2">
    <source>
        <dbReference type="ARBA" id="ARBA00006742"/>
    </source>
</evidence>
<evidence type="ECO:0000256" key="6">
    <source>
        <dbReference type="ARBA" id="ARBA00022927"/>
    </source>
</evidence>
<dbReference type="InterPro" id="IPR003849">
    <property type="entry name" value="Preprotein_translocase_YajC"/>
</dbReference>
<dbReference type="KEGG" id="mas:Mahau_0922"/>
<protein>
    <submittedName>
        <fullName evidence="11">Protein translocase subunit yajC</fullName>
    </submittedName>
</protein>
<reference evidence="11 12" key="2">
    <citation type="journal article" date="2011" name="Stand. Genomic Sci.">
        <title>Complete genome sequence of Mahella australiensis type strain (50-1 BON).</title>
        <authorList>
            <person name="Sikorski J."/>
            <person name="Teshima H."/>
            <person name="Nolan M."/>
            <person name="Lucas S."/>
            <person name="Hammon N."/>
            <person name="Deshpande S."/>
            <person name="Cheng J.F."/>
            <person name="Pitluck S."/>
            <person name="Liolios K."/>
            <person name="Pagani I."/>
            <person name="Ivanova N."/>
            <person name="Huntemann M."/>
            <person name="Mavromatis K."/>
            <person name="Ovchinikova G."/>
            <person name="Pati A."/>
            <person name="Tapia R."/>
            <person name="Han C."/>
            <person name="Goodwin L."/>
            <person name="Chen A."/>
            <person name="Palaniappan K."/>
            <person name="Land M."/>
            <person name="Hauser L."/>
            <person name="Ngatchou-Djao O.D."/>
            <person name="Rohde M."/>
            <person name="Pukall R."/>
            <person name="Spring S."/>
            <person name="Abt B."/>
            <person name="Goker M."/>
            <person name="Detter J.C."/>
            <person name="Woyke T."/>
            <person name="Bristow J."/>
            <person name="Markowitz V."/>
            <person name="Hugenholtz P."/>
            <person name="Eisen J.A."/>
            <person name="Kyrpides N.C."/>
            <person name="Klenk H.P."/>
            <person name="Lapidus A."/>
        </authorList>
    </citation>
    <scope>NUCLEOTIDE SEQUENCE [LARGE SCALE GENOMIC DNA]</scope>
    <source>
        <strain evidence="12">DSM 15567 / CIP 107919 / 50-1 BON</strain>
    </source>
</reference>
<keyword evidence="3" id="KW-0813">Transport</keyword>
<keyword evidence="12" id="KW-1185">Reference proteome</keyword>
<feature type="transmembrane region" description="Helical" evidence="10">
    <location>
        <begin position="12"/>
        <end position="32"/>
    </location>
</feature>
<dbReference type="GO" id="GO:0005886">
    <property type="term" value="C:plasma membrane"/>
    <property type="evidence" value="ECO:0007669"/>
    <property type="project" value="UniProtKB-SubCell"/>
</dbReference>
<dbReference type="PANTHER" id="PTHR33909">
    <property type="entry name" value="SEC TRANSLOCON ACCESSORY COMPLEX SUBUNIT YAJC"/>
    <property type="match status" value="1"/>
</dbReference>
<name>F4A273_MAHA5</name>
<evidence type="ECO:0000256" key="1">
    <source>
        <dbReference type="ARBA" id="ARBA00004162"/>
    </source>
</evidence>
<accession>F4A273</accession>
<keyword evidence="5 10" id="KW-0812">Transmembrane</keyword>
<dbReference type="EMBL" id="CP002360">
    <property type="protein sequence ID" value="AEE96120.1"/>
    <property type="molecule type" value="Genomic_DNA"/>
</dbReference>
<evidence type="ECO:0000256" key="9">
    <source>
        <dbReference type="ARBA" id="ARBA00023136"/>
    </source>
</evidence>
<evidence type="ECO:0000313" key="12">
    <source>
        <dbReference type="Proteomes" id="UP000008457"/>
    </source>
</evidence>
<dbReference type="AlphaFoldDB" id="F4A273"/>
<keyword evidence="8" id="KW-0811">Translocation</keyword>
<comment type="subcellular location">
    <subcellularLocation>
        <location evidence="1">Cell membrane</location>
        <topology evidence="1">Single-pass membrane protein</topology>
    </subcellularLocation>
</comment>
<evidence type="ECO:0000256" key="5">
    <source>
        <dbReference type="ARBA" id="ARBA00022692"/>
    </source>
</evidence>
<dbReference type="Pfam" id="PF02699">
    <property type="entry name" value="YajC"/>
    <property type="match status" value="1"/>
</dbReference>
<gene>
    <name evidence="11" type="ordered locus">Mahau_0922</name>
</gene>
<evidence type="ECO:0000256" key="10">
    <source>
        <dbReference type="SAM" id="Phobius"/>
    </source>
</evidence>
<sequence>MPQGTVPTGGAGALIASFVPLILLVVVFYFFLIRPQQKRDKETRQMLEALKVGDNITTIGGIYGKIVSIKDEVLTIETGSDKTKLVIARWAVKEVENPETAD</sequence>
<dbReference type="PANTHER" id="PTHR33909:SF1">
    <property type="entry name" value="SEC TRANSLOCON ACCESSORY COMPLEX SUBUNIT YAJC"/>
    <property type="match status" value="1"/>
</dbReference>
<evidence type="ECO:0000256" key="3">
    <source>
        <dbReference type="ARBA" id="ARBA00022448"/>
    </source>
</evidence>
<dbReference type="PRINTS" id="PR01853">
    <property type="entry name" value="YAJCTRNLCASE"/>
</dbReference>
<dbReference type="SMART" id="SM01323">
    <property type="entry name" value="YajC"/>
    <property type="match status" value="1"/>
</dbReference>
<keyword evidence="9 10" id="KW-0472">Membrane</keyword>
<evidence type="ECO:0000256" key="4">
    <source>
        <dbReference type="ARBA" id="ARBA00022475"/>
    </source>
</evidence>
<dbReference type="RefSeq" id="WP_013780550.1">
    <property type="nucleotide sequence ID" value="NC_015520.1"/>
</dbReference>
<keyword evidence="4" id="KW-1003">Cell membrane</keyword>